<keyword evidence="3" id="KW-0813">Transport</keyword>
<keyword evidence="7 8" id="KW-0472">Membrane</keyword>
<evidence type="ECO:0000256" key="1">
    <source>
        <dbReference type="ARBA" id="ARBA00004651"/>
    </source>
</evidence>
<evidence type="ECO:0000256" key="6">
    <source>
        <dbReference type="ARBA" id="ARBA00022989"/>
    </source>
</evidence>
<dbReference type="RefSeq" id="WP_284327685.1">
    <property type="nucleotide sequence ID" value="NZ_BSUN01000001.1"/>
</dbReference>
<keyword evidence="5 8" id="KW-0812">Transmembrane</keyword>
<accession>A0ABQ6IB77</accession>
<dbReference type="CDD" id="cd06550">
    <property type="entry name" value="TM_ABC_iron-siderophores_like"/>
    <property type="match status" value="1"/>
</dbReference>
<name>A0ABQ6IB77_9MICO</name>
<dbReference type="SUPFAM" id="SSF81345">
    <property type="entry name" value="ABC transporter involved in vitamin B12 uptake, BtuC"/>
    <property type="match status" value="1"/>
</dbReference>
<protein>
    <submittedName>
        <fullName evidence="9">Ferric enterobactin transporter FepG</fullName>
    </submittedName>
</protein>
<dbReference type="InterPro" id="IPR000522">
    <property type="entry name" value="ABC_transptr_permease_BtuC"/>
</dbReference>
<sequence length="304" mass="30984">MLSTGTITVPLPDVVAAIFGQGDPRDVTVVRDLRLPRFVTGALVGACLGMSGAIIQSISRNPLGSPDVIGFTTGAATGAIVQIIVFGGGALATGTSAVVGGVVCALLVYTLSFRAGATGGYRLILVGIGVAAMLQAVNSLLVTRADIDTAISAQVWLSGSLNVRTWDYVGPVLVGVGLLGPAALWFQRRLALMEMGDEASRQLGIRAEWVRLITLALAVALAAVAVAAAGPISFVALAAPPLVKRLTRHPAPGLGSSALMGALLLAGADALTLLIPWDYAVPVGTMTGLLGGIYLAWLLGRSRI</sequence>
<comment type="similarity">
    <text evidence="2">Belongs to the binding-protein-dependent transport system permease family. FecCD subfamily.</text>
</comment>
<dbReference type="Gene3D" id="1.10.3470.10">
    <property type="entry name" value="ABC transporter involved in vitamin B12 uptake, BtuC"/>
    <property type="match status" value="1"/>
</dbReference>
<evidence type="ECO:0000313" key="9">
    <source>
        <dbReference type="EMBL" id="GMA34946.1"/>
    </source>
</evidence>
<evidence type="ECO:0000313" key="10">
    <source>
        <dbReference type="Proteomes" id="UP001157125"/>
    </source>
</evidence>
<dbReference type="Proteomes" id="UP001157125">
    <property type="component" value="Unassembled WGS sequence"/>
</dbReference>
<feature type="transmembrane region" description="Helical" evidence="8">
    <location>
        <begin position="168"/>
        <end position="186"/>
    </location>
</feature>
<evidence type="ECO:0000256" key="5">
    <source>
        <dbReference type="ARBA" id="ARBA00022692"/>
    </source>
</evidence>
<proteinExistence type="inferred from homology"/>
<dbReference type="Pfam" id="PF01032">
    <property type="entry name" value="FecCD"/>
    <property type="match status" value="1"/>
</dbReference>
<comment type="subcellular location">
    <subcellularLocation>
        <location evidence="1">Cell membrane</location>
        <topology evidence="1">Multi-pass membrane protein</topology>
    </subcellularLocation>
</comment>
<evidence type="ECO:0000256" key="8">
    <source>
        <dbReference type="SAM" id="Phobius"/>
    </source>
</evidence>
<keyword evidence="6 8" id="KW-1133">Transmembrane helix</keyword>
<feature type="transmembrane region" description="Helical" evidence="8">
    <location>
        <begin position="209"/>
        <end position="239"/>
    </location>
</feature>
<organism evidence="9 10">
    <name type="scientific">Demequina litorisediminis</name>
    <dbReference type="NCBI Taxonomy" id="1849022"/>
    <lineage>
        <taxon>Bacteria</taxon>
        <taxon>Bacillati</taxon>
        <taxon>Actinomycetota</taxon>
        <taxon>Actinomycetes</taxon>
        <taxon>Micrococcales</taxon>
        <taxon>Demequinaceae</taxon>
        <taxon>Demequina</taxon>
    </lineage>
</organism>
<feature type="transmembrane region" description="Helical" evidence="8">
    <location>
        <begin position="38"/>
        <end position="59"/>
    </location>
</feature>
<evidence type="ECO:0000256" key="4">
    <source>
        <dbReference type="ARBA" id="ARBA00022475"/>
    </source>
</evidence>
<dbReference type="PANTHER" id="PTHR30472:SF24">
    <property type="entry name" value="FERRIC ENTEROBACTIN TRANSPORT SYSTEM PERMEASE PROTEIN FEPG"/>
    <property type="match status" value="1"/>
</dbReference>
<dbReference type="EMBL" id="BSUN01000001">
    <property type="protein sequence ID" value="GMA34946.1"/>
    <property type="molecule type" value="Genomic_DNA"/>
</dbReference>
<keyword evidence="4" id="KW-1003">Cell membrane</keyword>
<feature type="transmembrane region" description="Helical" evidence="8">
    <location>
        <begin position="123"/>
        <end position="142"/>
    </location>
</feature>
<gene>
    <name evidence="9" type="primary">fepG</name>
    <name evidence="9" type="ORF">GCM10025876_11500</name>
</gene>
<evidence type="ECO:0000256" key="7">
    <source>
        <dbReference type="ARBA" id="ARBA00023136"/>
    </source>
</evidence>
<keyword evidence="10" id="KW-1185">Reference proteome</keyword>
<evidence type="ECO:0000256" key="2">
    <source>
        <dbReference type="ARBA" id="ARBA00007935"/>
    </source>
</evidence>
<feature type="transmembrane region" description="Helical" evidence="8">
    <location>
        <begin position="79"/>
        <end position="111"/>
    </location>
</feature>
<dbReference type="PANTHER" id="PTHR30472">
    <property type="entry name" value="FERRIC ENTEROBACTIN TRANSPORT SYSTEM PERMEASE PROTEIN"/>
    <property type="match status" value="1"/>
</dbReference>
<dbReference type="InterPro" id="IPR037294">
    <property type="entry name" value="ABC_BtuC-like"/>
</dbReference>
<feature type="transmembrane region" description="Helical" evidence="8">
    <location>
        <begin position="279"/>
        <end position="299"/>
    </location>
</feature>
<reference evidence="10" key="1">
    <citation type="journal article" date="2019" name="Int. J. Syst. Evol. Microbiol.">
        <title>The Global Catalogue of Microorganisms (GCM) 10K type strain sequencing project: providing services to taxonomists for standard genome sequencing and annotation.</title>
        <authorList>
            <consortium name="The Broad Institute Genomics Platform"/>
            <consortium name="The Broad Institute Genome Sequencing Center for Infectious Disease"/>
            <person name="Wu L."/>
            <person name="Ma J."/>
        </authorList>
    </citation>
    <scope>NUCLEOTIDE SEQUENCE [LARGE SCALE GENOMIC DNA]</scope>
    <source>
        <strain evidence="10">NBRC 112299</strain>
    </source>
</reference>
<evidence type="ECO:0000256" key="3">
    <source>
        <dbReference type="ARBA" id="ARBA00022448"/>
    </source>
</evidence>
<comment type="caution">
    <text evidence="9">The sequence shown here is derived from an EMBL/GenBank/DDBJ whole genome shotgun (WGS) entry which is preliminary data.</text>
</comment>